<keyword evidence="2" id="KW-0067">ATP-binding</keyword>
<accession>A0A9R1VIU9</accession>
<name>A0A9R1VIU9_LACSA</name>
<dbReference type="EMBL" id="NBSK02000005">
    <property type="protein sequence ID" value="KAJ0205605.1"/>
    <property type="molecule type" value="Genomic_DNA"/>
</dbReference>
<dbReference type="GO" id="GO:0016887">
    <property type="term" value="F:ATP hydrolysis activity"/>
    <property type="evidence" value="ECO:0007669"/>
    <property type="project" value="InterPro"/>
</dbReference>
<protein>
    <recommendedName>
        <fullName evidence="3">ABC transporter domain-containing protein</fullName>
    </recommendedName>
</protein>
<dbReference type="InterPro" id="IPR050173">
    <property type="entry name" value="ABC_transporter_C-like"/>
</dbReference>
<evidence type="ECO:0000256" key="1">
    <source>
        <dbReference type="ARBA" id="ARBA00022741"/>
    </source>
</evidence>
<dbReference type="InterPro" id="IPR027417">
    <property type="entry name" value="P-loop_NTPase"/>
</dbReference>
<dbReference type="Proteomes" id="UP000235145">
    <property type="component" value="Unassembled WGS sequence"/>
</dbReference>
<dbReference type="Gene3D" id="3.40.50.300">
    <property type="entry name" value="P-loop containing nucleotide triphosphate hydrolases"/>
    <property type="match status" value="1"/>
</dbReference>
<evidence type="ECO:0000256" key="2">
    <source>
        <dbReference type="ARBA" id="ARBA00022840"/>
    </source>
</evidence>
<sequence>MKYGRHWRNASLRVPLVVSQINTVELNSVHLWNGIQNSNSNVFFGKTVSDEGENWSIGQRQLFCLGRVLLRRNKFLILDEATASIDSDTYATVQRIIRQEFLSCIVVKVIHKIPTVIDSDMVMVLSSGEMMEYDAPSKLMESDSYFSKLVAKYWSSCRR</sequence>
<dbReference type="PANTHER" id="PTHR24223">
    <property type="entry name" value="ATP-BINDING CASSETTE SUB-FAMILY C"/>
    <property type="match status" value="1"/>
</dbReference>
<evidence type="ECO:0000313" key="5">
    <source>
        <dbReference type="Proteomes" id="UP000235145"/>
    </source>
</evidence>
<organism evidence="4 5">
    <name type="scientific">Lactuca sativa</name>
    <name type="common">Garden lettuce</name>
    <dbReference type="NCBI Taxonomy" id="4236"/>
    <lineage>
        <taxon>Eukaryota</taxon>
        <taxon>Viridiplantae</taxon>
        <taxon>Streptophyta</taxon>
        <taxon>Embryophyta</taxon>
        <taxon>Tracheophyta</taxon>
        <taxon>Spermatophyta</taxon>
        <taxon>Magnoliopsida</taxon>
        <taxon>eudicotyledons</taxon>
        <taxon>Gunneridae</taxon>
        <taxon>Pentapetalae</taxon>
        <taxon>asterids</taxon>
        <taxon>campanulids</taxon>
        <taxon>Asterales</taxon>
        <taxon>Asteraceae</taxon>
        <taxon>Cichorioideae</taxon>
        <taxon>Cichorieae</taxon>
        <taxon>Lactucinae</taxon>
        <taxon>Lactuca</taxon>
    </lineage>
</organism>
<reference evidence="4 5" key="1">
    <citation type="journal article" date="2017" name="Nat. Commun.">
        <title>Genome assembly with in vitro proximity ligation data and whole-genome triplication in lettuce.</title>
        <authorList>
            <person name="Reyes-Chin-Wo S."/>
            <person name="Wang Z."/>
            <person name="Yang X."/>
            <person name="Kozik A."/>
            <person name="Arikit S."/>
            <person name="Song C."/>
            <person name="Xia L."/>
            <person name="Froenicke L."/>
            <person name="Lavelle D.O."/>
            <person name="Truco M.J."/>
            <person name="Xia R."/>
            <person name="Zhu S."/>
            <person name="Xu C."/>
            <person name="Xu H."/>
            <person name="Xu X."/>
            <person name="Cox K."/>
            <person name="Korf I."/>
            <person name="Meyers B.C."/>
            <person name="Michelmore R.W."/>
        </authorList>
    </citation>
    <scope>NUCLEOTIDE SEQUENCE [LARGE SCALE GENOMIC DNA]</scope>
    <source>
        <strain evidence="5">cv. Salinas</strain>
        <tissue evidence="4">Seedlings</tissue>
    </source>
</reference>
<keyword evidence="1" id="KW-0547">Nucleotide-binding</keyword>
<dbReference type="Pfam" id="PF00005">
    <property type="entry name" value="ABC_tran"/>
    <property type="match status" value="1"/>
</dbReference>
<dbReference type="GO" id="GO:0005524">
    <property type="term" value="F:ATP binding"/>
    <property type="evidence" value="ECO:0007669"/>
    <property type="project" value="UniProtKB-KW"/>
</dbReference>
<gene>
    <name evidence="4" type="ORF">LSAT_V11C500228730</name>
</gene>
<dbReference type="AlphaFoldDB" id="A0A9R1VIU9"/>
<evidence type="ECO:0000313" key="4">
    <source>
        <dbReference type="EMBL" id="KAJ0205605.1"/>
    </source>
</evidence>
<dbReference type="InterPro" id="IPR003439">
    <property type="entry name" value="ABC_transporter-like_ATP-bd"/>
</dbReference>
<proteinExistence type="predicted"/>
<comment type="caution">
    <text evidence="4">The sequence shown here is derived from an EMBL/GenBank/DDBJ whole genome shotgun (WGS) entry which is preliminary data.</text>
</comment>
<dbReference type="SUPFAM" id="SSF52540">
    <property type="entry name" value="P-loop containing nucleoside triphosphate hydrolases"/>
    <property type="match status" value="1"/>
</dbReference>
<dbReference type="PANTHER" id="PTHR24223:SF108">
    <property type="entry name" value="ABC TRANSPORTER C FAMILY MEMBER 8"/>
    <property type="match status" value="1"/>
</dbReference>
<keyword evidence="5" id="KW-1185">Reference proteome</keyword>
<evidence type="ECO:0000259" key="3">
    <source>
        <dbReference type="Pfam" id="PF00005"/>
    </source>
</evidence>
<feature type="domain" description="ABC transporter" evidence="3">
    <location>
        <begin position="43"/>
        <end position="83"/>
    </location>
</feature>